<evidence type="ECO:0000313" key="1">
    <source>
        <dbReference type="EMBL" id="PAV04237.1"/>
    </source>
</evidence>
<evidence type="ECO:0000313" key="2">
    <source>
        <dbReference type="Proteomes" id="UP000217784"/>
    </source>
</evidence>
<reference evidence="1 2" key="1">
    <citation type="journal article" date="2017" name="BMC Genomics">
        <title>Genomic analysis of methanogenic archaea reveals a shift towards energy conservation.</title>
        <authorList>
            <person name="Gilmore S.P."/>
            <person name="Henske J.K."/>
            <person name="Sexton J.A."/>
            <person name="Solomon K.V."/>
            <person name="Seppala S."/>
            <person name="Yoo J.I."/>
            <person name="Huyett L.M."/>
            <person name="Pressman A."/>
            <person name="Cogan J.Z."/>
            <person name="Kivenson V."/>
            <person name="Peng X."/>
            <person name="Tan Y."/>
            <person name="Valentine D.L."/>
            <person name="O'Malley M.A."/>
        </authorList>
    </citation>
    <scope>NUCLEOTIDE SEQUENCE [LARGE SCALE GENOMIC DNA]</scope>
    <source>
        <strain evidence="1 2">M.o.H.</strain>
    </source>
</reference>
<dbReference type="Proteomes" id="UP000217784">
    <property type="component" value="Unassembled WGS sequence"/>
</dbReference>
<dbReference type="OrthoDB" id="70331at2157"/>
<accession>A0A2A2H4E5</accession>
<comment type="caution">
    <text evidence="1">The sequence shown here is derived from an EMBL/GenBank/DDBJ whole genome shotgun (WGS) entry which is preliminary data.</text>
</comment>
<dbReference type="RefSeq" id="WP_069583340.1">
    <property type="nucleotide sequence ID" value="NZ_LMVM01000023.1"/>
</dbReference>
<evidence type="ECO:0008006" key="3">
    <source>
        <dbReference type="Google" id="ProtNLM"/>
    </source>
</evidence>
<sequence>MRCEKCGTQNPPNFTFCICCNAKLELPEENTNGYLVCSECGGYYELQEGENPEDFDSCECGGQLVFYWYKEEFME</sequence>
<protein>
    <recommendedName>
        <fullName evidence="3">Zinc-ribbon domain-containing protein</fullName>
    </recommendedName>
</protein>
<dbReference type="AlphaFoldDB" id="A0A2A2H4E5"/>
<organism evidence="1 2">
    <name type="scientific">Methanobacterium bryantii</name>
    <dbReference type="NCBI Taxonomy" id="2161"/>
    <lineage>
        <taxon>Archaea</taxon>
        <taxon>Methanobacteriati</taxon>
        <taxon>Methanobacteriota</taxon>
        <taxon>Methanomada group</taxon>
        <taxon>Methanobacteria</taxon>
        <taxon>Methanobacteriales</taxon>
        <taxon>Methanobacteriaceae</taxon>
        <taxon>Methanobacterium</taxon>
    </lineage>
</organism>
<proteinExistence type="predicted"/>
<gene>
    <name evidence="1" type="ORF">ASJ80_05130</name>
</gene>
<dbReference type="EMBL" id="LMVM01000023">
    <property type="protein sequence ID" value="PAV04237.1"/>
    <property type="molecule type" value="Genomic_DNA"/>
</dbReference>
<name>A0A2A2H4E5_METBR</name>
<keyword evidence="2" id="KW-1185">Reference proteome</keyword>